<dbReference type="InterPro" id="IPR006143">
    <property type="entry name" value="RND_pump_MFP"/>
</dbReference>
<dbReference type="Pfam" id="PF25989">
    <property type="entry name" value="YknX_C"/>
    <property type="match status" value="1"/>
</dbReference>
<reference evidence="4 5" key="1">
    <citation type="submission" date="2019-07" db="EMBL/GenBank/DDBJ databases">
        <title>Whole genome shotgun sequence of Chitinophaga cymbidii NBRC 109752.</title>
        <authorList>
            <person name="Hosoyama A."/>
            <person name="Uohara A."/>
            <person name="Ohji S."/>
            <person name="Ichikawa N."/>
        </authorList>
    </citation>
    <scope>NUCLEOTIDE SEQUENCE [LARGE SCALE GENOMIC DNA]</scope>
    <source>
        <strain evidence="4 5">NBRC 109752</strain>
    </source>
</reference>
<dbReference type="RefSeq" id="WP_146866294.1">
    <property type="nucleotide sequence ID" value="NZ_BKAU01000005.1"/>
</dbReference>
<evidence type="ECO:0000256" key="2">
    <source>
        <dbReference type="SAM" id="SignalP"/>
    </source>
</evidence>
<evidence type="ECO:0000313" key="4">
    <source>
        <dbReference type="EMBL" id="GEP98092.1"/>
    </source>
</evidence>
<dbReference type="OrthoDB" id="1522646at2"/>
<dbReference type="PANTHER" id="PTHR30469">
    <property type="entry name" value="MULTIDRUG RESISTANCE PROTEIN MDTA"/>
    <property type="match status" value="1"/>
</dbReference>
<sequence length="375" mass="41446">MRTNRRYAAVVPFLLLSIATASCEFSSANTGETKGTGDETTDKQITTVNTAPVVRKAFGYFILSNGKIRSRREQVLRCESSGKVLLCNLQNGKSVTKDETLLQMETVPVQHRLQRAMHQRFNSEKEYESQLLGYEVLLKEKTPGEANDIRQKLKISTGLAGAEQDIIEANYELSKAVIKSPFHGILADVNVQKGQELQPGDVLCRVYDPGDLLMELKVLEEDIHMLQPGTAAEISPISAPDKRFNATVQEINPYVDENGMVSIRLTVGSMQRAKGKKMSPAKGAGRYNLFPGMNCTAEIKILLTETLVVPKEALVIRNGKNVVFTLENGKARWNYVVAGRQNGEEVEILEGLSNGQKAITTNNLQLAHETPVNEE</sequence>
<name>A0A512RQX7_9BACT</name>
<evidence type="ECO:0000259" key="3">
    <source>
        <dbReference type="Pfam" id="PF25989"/>
    </source>
</evidence>
<gene>
    <name evidence="4" type="ORF">CCY01nite_43520</name>
</gene>
<dbReference type="Proteomes" id="UP000321436">
    <property type="component" value="Unassembled WGS sequence"/>
</dbReference>
<feature type="signal peptide" evidence="2">
    <location>
        <begin position="1"/>
        <end position="23"/>
    </location>
</feature>
<feature type="chain" id="PRO_5022014738" description="YknX-like C-terminal permuted SH3-like domain-containing protein" evidence="2">
    <location>
        <begin position="24"/>
        <end position="375"/>
    </location>
</feature>
<dbReference type="GO" id="GO:0015562">
    <property type="term" value="F:efflux transmembrane transporter activity"/>
    <property type="evidence" value="ECO:0007669"/>
    <property type="project" value="TreeGrafter"/>
</dbReference>
<accession>A0A512RQX7</accession>
<dbReference type="Gene3D" id="2.40.420.20">
    <property type="match status" value="1"/>
</dbReference>
<proteinExistence type="inferred from homology"/>
<dbReference type="GO" id="GO:1990281">
    <property type="term" value="C:efflux pump complex"/>
    <property type="evidence" value="ECO:0007669"/>
    <property type="project" value="TreeGrafter"/>
</dbReference>
<keyword evidence="2" id="KW-0732">Signal</keyword>
<keyword evidence="5" id="KW-1185">Reference proteome</keyword>
<dbReference type="PROSITE" id="PS51257">
    <property type="entry name" value="PROKAR_LIPOPROTEIN"/>
    <property type="match status" value="1"/>
</dbReference>
<dbReference type="Gene3D" id="2.40.30.170">
    <property type="match status" value="1"/>
</dbReference>
<organism evidence="4 5">
    <name type="scientific">Chitinophaga cymbidii</name>
    <dbReference type="NCBI Taxonomy" id="1096750"/>
    <lineage>
        <taxon>Bacteria</taxon>
        <taxon>Pseudomonadati</taxon>
        <taxon>Bacteroidota</taxon>
        <taxon>Chitinophagia</taxon>
        <taxon>Chitinophagales</taxon>
        <taxon>Chitinophagaceae</taxon>
        <taxon>Chitinophaga</taxon>
    </lineage>
</organism>
<evidence type="ECO:0000313" key="5">
    <source>
        <dbReference type="Proteomes" id="UP000321436"/>
    </source>
</evidence>
<evidence type="ECO:0000256" key="1">
    <source>
        <dbReference type="ARBA" id="ARBA00009477"/>
    </source>
</evidence>
<comment type="similarity">
    <text evidence="1">Belongs to the membrane fusion protein (MFP) (TC 8.A.1) family.</text>
</comment>
<dbReference type="InterPro" id="IPR058637">
    <property type="entry name" value="YknX-like_C"/>
</dbReference>
<feature type="domain" description="YknX-like C-terminal permuted SH3-like" evidence="3">
    <location>
        <begin position="307"/>
        <end position="367"/>
    </location>
</feature>
<dbReference type="Gene3D" id="2.40.50.100">
    <property type="match status" value="1"/>
</dbReference>
<dbReference type="AlphaFoldDB" id="A0A512RQX7"/>
<dbReference type="EMBL" id="BKAU01000005">
    <property type="protein sequence ID" value="GEP98092.1"/>
    <property type="molecule type" value="Genomic_DNA"/>
</dbReference>
<comment type="caution">
    <text evidence="4">The sequence shown here is derived from an EMBL/GenBank/DDBJ whole genome shotgun (WGS) entry which is preliminary data.</text>
</comment>
<dbReference type="SUPFAM" id="SSF111369">
    <property type="entry name" value="HlyD-like secretion proteins"/>
    <property type="match status" value="1"/>
</dbReference>
<dbReference type="NCBIfam" id="TIGR01730">
    <property type="entry name" value="RND_mfp"/>
    <property type="match status" value="1"/>
</dbReference>
<protein>
    <recommendedName>
        <fullName evidence="3">YknX-like C-terminal permuted SH3-like domain-containing protein</fullName>
    </recommendedName>
</protein>
<dbReference type="PANTHER" id="PTHR30469:SF15">
    <property type="entry name" value="HLYD FAMILY OF SECRETION PROTEINS"/>
    <property type="match status" value="1"/>
</dbReference>